<name>A0ABY4I9P2_CHIFI</name>
<gene>
    <name evidence="2" type="ORF">MYF79_13405</name>
</gene>
<keyword evidence="3" id="KW-1185">Reference proteome</keyword>
<organism evidence="2 3">
    <name type="scientific">Chitinophaga filiformis</name>
    <name type="common">Myxococcus filiformis</name>
    <name type="synonym">Flexibacter filiformis</name>
    <dbReference type="NCBI Taxonomy" id="104663"/>
    <lineage>
        <taxon>Bacteria</taxon>
        <taxon>Pseudomonadati</taxon>
        <taxon>Bacteroidota</taxon>
        <taxon>Chitinophagia</taxon>
        <taxon>Chitinophagales</taxon>
        <taxon>Chitinophagaceae</taxon>
        <taxon>Chitinophaga</taxon>
    </lineage>
</organism>
<feature type="chain" id="PRO_5046603938" evidence="1">
    <location>
        <begin position="20"/>
        <end position="504"/>
    </location>
</feature>
<dbReference type="RefSeq" id="WP_247814403.1">
    <property type="nucleotide sequence ID" value="NZ_CP095855.1"/>
</dbReference>
<proteinExistence type="predicted"/>
<evidence type="ECO:0000256" key="1">
    <source>
        <dbReference type="SAM" id="SignalP"/>
    </source>
</evidence>
<dbReference type="Proteomes" id="UP000830198">
    <property type="component" value="Chromosome"/>
</dbReference>
<sequence length="504" mass="57260">MKPLKLLALVLLGTLSAHAQSTADPKQDLFSQSFSRMIVQDITYAIVGENAPVSGVKIDVSKPEGTISAMFPNKAPKWYFPFEIFGFELKGGVTDKNFGFFKGTNANAAFEFRPSFHTITWGNSALYGYGNEARANKKLVIANNDLVLQQSVRQRDTFFVLTELYNHHLQVLKSPKKGPTGIVAADRHKKIAEVLLQKLLNNKSITVDSKLTWDQVLKLLPQATADGNGNINTDKDYYPELVELYKKYEKTDKKRKDNELDKMVANSDGLWTRKRYSWWSFNPFVKTEKVNEYYTTFEDKDSLYFKPDYRWTYGVSVYFNKYWLTPNKIAVLLRGGPSLAYSNNVSNLSSFNYETRTPFFQNGSSQTEKIKTGTAYNNSAIKEGWERQLAAEFYLLPLNSFVPGLYLAGNIANSDLYKLPGVVGRAEDTWKAGAEGGLVFNINNREKDKSLLSIITYFRYEDFTDKTRTDAITGTEEPRRDFQKRNIGIGIKIGIPITLPKRTE</sequence>
<feature type="signal peptide" evidence="1">
    <location>
        <begin position="1"/>
        <end position="19"/>
    </location>
</feature>
<keyword evidence="1" id="KW-0732">Signal</keyword>
<dbReference type="EMBL" id="CP095855">
    <property type="protein sequence ID" value="UPK72285.1"/>
    <property type="molecule type" value="Genomic_DNA"/>
</dbReference>
<protein>
    <submittedName>
        <fullName evidence="2">Uncharacterized protein</fullName>
    </submittedName>
</protein>
<reference evidence="2 3" key="1">
    <citation type="submission" date="2022-04" db="EMBL/GenBank/DDBJ databases">
        <title>The arsenic-methylating capacity of Chitinophaga filiformis YT5 during chitin decomposition.</title>
        <authorList>
            <person name="Chen G."/>
            <person name="Liang Y."/>
        </authorList>
    </citation>
    <scope>NUCLEOTIDE SEQUENCE [LARGE SCALE GENOMIC DNA]</scope>
    <source>
        <strain evidence="2 3">YT5</strain>
    </source>
</reference>
<evidence type="ECO:0000313" key="3">
    <source>
        <dbReference type="Proteomes" id="UP000830198"/>
    </source>
</evidence>
<evidence type="ECO:0000313" key="2">
    <source>
        <dbReference type="EMBL" id="UPK72285.1"/>
    </source>
</evidence>
<accession>A0ABY4I9P2</accession>